<dbReference type="AlphaFoldDB" id="A0A0F9KIW6"/>
<accession>A0A0F9KIW6</accession>
<dbReference type="SUPFAM" id="SSF53335">
    <property type="entry name" value="S-adenosyl-L-methionine-dependent methyltransferases"/>
    <property type="match status" value="1"/>
</dbReference>
<name>A0A0F9KIW6_9ZZZZ</name>
<dbReference type="Gene3D" id="3.40.50.150">
    <property type="entry name" value="Vaccinia Virus protein VP39"/>
    <property type="match status" value="1"/>
</dbReference>
<protein>
    <recommendedName>
        <fullName evidence="2">Methyltransferase domain-containing protein</fullName>
    </recommendedName>
</protein>
<sequence length="216" mass="24427">MSGPGYYDGVYTRSESYRGPPEESSYYPVWKAVLNLIREPMKILDIGCGPGQFAELCVKAGHEYLGLDYSPEAIGLGIDKGFGDFCLVDMEEDHSHLRGNYQVATFIEFLEHVNGDLSILGDVPPGREIILTVPNYPGREHFRFFENLDEVVERYGPFINITTKMIFTGYNPNYNPEIYLLKGVKRRGRGWDPALNTREPLSRVQISPPTTQKLGI</sequence>
<gene>
    <name evidence="1" type="ORF">LCGC14_1697790</name>
</gene>
<dbReference type="EMBL" id="LAZR01014946">
    <property type="protein sequence ID" value="KKM15270.1"/>
    <property type="molecule type" value="Genomic_DNA"/>
</dbReference>
<dbReference type="Pfam" id="PF13489">
    <property type="entry name" value="Methyltransf_23"/>
    <property type="match status" value="1"/>
</dbReference>
<proteinExistence type="predicted"/>
<evidence type="ECO:0008006" key="2">
    <source>
        <dbReference type="Google" id="ProtNLM"/>
    </source>
</evidence>
<dbReference type="CDD" id="cd02440">
    <property type="entry name" value="AdoMet_MTases"/>
    <property type="match status" value="1"/>
</dbReference>
<comment type="caution">
    <text evidence="1">The sequence shown here is derived from an EMBL/GenBank/DDBJ whole genome shotgun (WGS) entry which is preliminary data.</text>
</comment>
<reference evidence="1" key="1">
    <citation type="journal article" date="2015" name="Nature">
        <title>Complex archaea that bridge the gap between prokaryotes and eukaryotes.</title>
        <authorList>
            <person name="Spang A."/>
            <person name="Saw J.H."/>
            <person name="Jorgensen S.L."/>
            <person name="Zaremba-Niedzwiedzka K."/>
            <person name="Martijn J."/>
            <person name="Lind A.E."/>
            <person name="van Eijk R."/>
            <person name="Schleper C."/>
            <person name="Guy L."/>
            <person name="Ettema T.J."/>
        </authorList>
    </citation>
    <scope>NUCLEOTIDE SEQUENCE</scope>
</reference>
<organism evidence="1">
    <name type="scientific">marine sediment metagenome</name>
    <dbReference type="NCBI Taxonomy" id="412755"/>
    <lineage>
        <taxon>unclassified sequences</taxon>
        <taxon>metagenomes</taxon>
        <taxon>ecological metagenomes</taxon>
    </lineage>
</organism>
<dbReference type="InterPro" id="IPR029063">
    <property type="entry name" value="SAM-dependent_MTases_sf"/>
</dbReference>
<evidence type="ECO:0000313" key="1">
    <source>
        <dbReference type="EMBL" id="KKM15270.1"/>
    </source>
</evidence>